<accession>A0A0F9FQB8</accession>
<gene>
    <name evidence="1" type="ORF">LCGC14_1924970</name>
</gene>
<evidence type="ECO:0000313" key="1">
    <source>
        <dbReference type="EMBL" id="KKL88413.1"/>
    </source>
</evidence>
<sequence>ATPALAAKVVNEMYGYAGESVSKYFAEENLDDLTNDEAIAQAGHRSTYSDYYKDKEAKENDKPFSEWTKDDLYRSECQICGSPLEEHPITEGNDPHEWLAEQPEDYKGDMSLANEGGQGSGKIGHQTWMRAAEFGMSYKKCPNCQVYSGYEDGKCSICGEIYAD</sequence>
<comment type="caution">
    <text evidence="1">The sequence shown here is derived from an EMBL/GenBank/DDBJ whole genome shotgun (WGS) entry which is preliminary data.</text>
</comment>
<proteinExistence type="predicted"/>
<protein>
    <submittedName>
        <fullName evidence="1">Uncharacterized protein</fullName>
    </submittedName>
</protein>
<reference evidence="1" key="1">
    <citation type="journal article" date="2015" name="Nature">
        <title>Complex archaea that bridge the gap between prokaryotes and eukaryotes.</title>
        <authorList>
            <person name="Spang A."/>
            <person name="Saw J.H."/>
            <person name="Jorgensen S.L."/>
            <person name="Zaremba-Niedzwiedzka K."/>
            <person name="Martijn J."/>
            <person name="Lind A.E."/>
            <person name="van Eijk R."/>
            <person name="Schleper C."/>
            <person name="Guy L."/>
            <person name="Ettema T.J."/>
        </authorList>
    </citation>
    <scope>NUCLEOTIDE SEQUENCE</scope>
</reference>
<organism evidence="1">
    <name type="scientific">marine sediment metagenome</name>
    <dbReference type="NCBI Taxonomy" id="412755"/>
    <lineage>
        <taxon>unclassified sequences</taxon>
        <taxon>metagenomes</taxon>
        <taxon>ecological metagenomes</taxon>
    </lineage>
</organism>
<dbReference type="AlphaFoldDB" id="A0A0F9FQB8"/>
<feature type="non-terminal residue" evidence="1">
    <location>
        <position position="1"/>
    </location>
</feature>
<dbReference type="EMBL" id="LAZR01020572">
    <property type="protein sequence ID" value="KKL88413.1"/>
    <property type="molecule type" value="Genomic_DNA"/>
</dbReference>
<name>A0A0F9FQB8_9ZZZZ</name>